<evidence type="ECO:0000259" key="7">
    <source>
        <dbReference type="Pfam" id="PF20684"/>
    </source>
</evidence>
<evidence type="ECO:0000256" key="1">
    <source>
        <dbReference type="ARBA" id="ARBA00004141"/>
    </source>
</evidence>
<dbReference type="EMBL" id="ML978130">
    <property type="protein sequence ID" value="KAF2095893.1"/>
    <property type="molecule type" value="Genomic_DNA"/>
</dbReference>
<protein>
    <recommendedName>
        <fullName evidence="7">Rhodopsin domain-containing protein</fullName>
    </recommendedName>
</protein>
<keyword evidence="4 6" id="KW-0472">Membrane</keyword>
<dbReference type="InterPro" id="IPR052337">
    <property type="entry name" value="SAT4-like"/>
</dbReference>
<feature type="transmembrane region" description="Helical" evidence="6">
    <location>
        <begin position="94"/>
        <end position="119"/>
    </location>
</feature>
<dbReference type="Pfam" id="PF20684">
    <property type="entry name" value="Fung_rhodopsin"/>
    <property type="match status" value="1"/>
</dbReference>
<gene>
    <name evidence="8" type="ORF">NA57DRAFT_78668</name>
</gene>
<dbReference type="PANTHER" id="PTHR33048">
    <property type="entry name" value="PTH11-LIKE INTEGRAL MEMBRANE PROTEIN (AFU_ORTHOLOGUE AFUA_5G11245)"/>
    <property type="match status" value="1"/>
</dbReference>
<evidence type="ECO:0000256" key="3">
    <source>
        <dbReference type="ARBA" id="ARBA00022989"/>
    </source>
</evidence>
<evidence type="ECO:0000313" key="8">
    <source>
        <dbReference type="EMBL" id="KAF2095893.1"/>
    </source>
</evidence>
<comment type="caution">
    <text evidence="8">The sequence shown here is derived from an EMBL/GenBank/DDBJ whole genome shotgun (WGS) entry which is preliminary data.</text>
</comment>
<dbReference type="GO" id="GO:0016020">
    <property type="term" value="C:membrane"/>
    <property type="evidence" value="ECO:0007669"/>
    <property type="project" value="UniProtKB-SubCell"/>
</dbReference>
<evidence type="ECO:0000256" key="2">
    <source>
        <dbReference type="ARBA" id="ARBA00022692"/>
    </source>
</evidence>
<organism evidence="8 9">
    <name type="scientific">Rhizodiscina lignyota</name>
    <dbReference type="NCBI Taxonomy" id="1504668"/>
    <lineage>
        <taxon>Eukaryota</taxon>
        <taxon>Fungi</taxon>
        <taxon>Dikarya</taxon>
        <taxon>Ascomycota</taxon>
        <taxon>Pezizomycotina</taxon>
        <taxon>Dothideomycetes</taxon>
        <taxon>Pleosporomycetidae</taxon>
        <taxon>Aulographales</taxon>
        <taxon>Rhizodiscinaceae</taxon>
        <taxon>Rhizodiscina</taxon>
    </lineage>
</organism>
<keyword evidence="9" id="KW-1185">Reference proteome</keyword>
<reference evidence="8" key="1">
    <citation type="journal article" date="2020" name="Stud. Mycol.">
        <title>101 Dothideomycetes genomes: a test case for predicting lifestyles and emergence of pathogens.</title>
        <authorList>
            <person name="Haridas S."/>
            <person name="Albert R."/>
            <person name="Binder M."/>
            <person name="Bloem J."/>
            <person name="Labutti K."/>
            <person name="Salamov A."/>
            <person name="Andreopoulos B."/>
            <person name="Baker S."/>
            <person name="Barry K."/>
            <person name="Bills G."/>
            <person name="Bluhm B."/>
            <person name="Cannon C."/>
            <person name="Castanera R."/>
            <person name="Culley D."/>
            <person name="Daum C."/>
            <person name="Ezra D."/>
            <person name="Gonzalez J."/>
            <person name="Henrissat B."/>
            <person name="Kuo A."/>
            <person name="Liang C."/>
            <person name="Lipzen A."/>
            <person name="Lutzoni F."/>
            <person name="Magnuson J."/>
            <person name="Mondo S."/>
            <person name="Nolan M."/>
            <person name="Ohm R."/>
            <person name="Pangilinan J."/>
            <person name="Park H.-J."/>
            <person name="Ramirez L."/>
            <person name="Alfaro M."/>
            <person name="Sun H."/>
            <person name="Tritt A."/>
            <person name="Yoshinaga Y."/>
            <person name="Zwiers L.-H."/>
            <person name="Turgeon B."/>
            <person name="Goodwin S."/>
            <person name="Spatafora J."/>
            <person name="Crous P."/>
            <person name="Grigoriev I."/>
        </authorList>
    </citation>
    <scope>NUCLEOTIDE SEQUENCE</scope>
    <source>
        <strain evidence="8">CBS 133067</strain>
    </source>
</reference>
<feature type="transmembrane region" description="Helical" evidence="6">
    <location>
        <begin position="184"/>
        <end position="205"/>
    </location>
</feature>
<comment type="subcellular location">
    <subcellularLocation>
        <location evidence="1">Membrane</location>
        <topology evidence="1">Multi-pass membrane protein</topology>
    </subcellularLocation>
</comment>
<dbReference type="AlphaFoldDB" id="A0A9P4M3M6"/>
<feature type="transmembrane region" description="Helical" evidence="6">
    <location>
        <begin position="57"/>
        <end position="79"/>
    </location>
</feature>
<evidence type="ECO:0000313" key="9">
    <source>
        <dbReference type="Proteomes" id="UP000799772"/>
    </source>
</evidence>
<name>A0A9P4M3M6_9PEZI</name>
<evidence type="ECO:0000256" key="6">
    <source>
        <dbReference type="SAM" id="Phobius"/>
    </source>
</evidence>
<keyword evidence="2 6" id="KW-0812">Transmembrane</keyword>
<dbReference type="InterPro" id="IPR049326">
    <property type="entry name" value="Rhodopsin_dom_fungi"/>
</dbReference>
<dbReference type="Proteomes" id="UP000799772">
    <property type="component" value="Unassembled WGS sequence"/>
</dbReference>
<feature type="transmembrane region" description="Helical" evidence="6">
    <location>
        <begin position="217"/>
        <end position="238"/>
    </location>
</feature>
<proteinExistence type="inferred from homology"/>
<sequence length="370" mass="40748">MSSPELQPDSAKDALNPTDISWQALAPALSLSSVALALVILRWYTRLLIVRKVGPDDIMIAFSGLLSVGMTVVIAIQFFQKNQVTVGQNEWGDFTIVIAPIVAKLVLVNNVLYIVTTNLTKASIVVQYLRLFRGKWMRRACWVTLCCLFAAAMYGIFAGIFICVPIRKFWRPGAKGHCLSAQTVWLGAAGINIVMDWTVWIIPMPTVSRLRLPRRQMIGVFAVFALGGFICATSIARLTLVHIAAVQDENTRASVGSVTWSAIEANVGIICACLMAMKPLVTKFFPNLLIDKQPPSHHMRLPVIEQNQYFWAGSSMSTTCAASEMTTMTTPPAQKEIKVTTETTTISRPSSVISRLTTRWPYNAPLGTLL</sequence>
<evidence type="ECO:0000256" key="5">
    <source>
        <dbReference type="ARBA" id="ARBA00038359"/>
    </source>
</evidence>
<evidence type="ECO:0000256" key="4">
    <source>
        <dbReference type="ARBA" id="ARBA00023136"/>
    </source>
</evidence>
<comment type="similarity">
    <text evidence="5">Belongs to the SAT4 family.</text>
</comment>
<dbReference type="OrthoDB" id="444631at2759"/>
<feature type="transmembrane region" description="Helical" evidence="6">
    <location>
        <begin position="140"/>
        <end position="164"/>
    </location>
</feature>
<keyword evidence="3 6" id="KW-1133">Transmembrane helix</keyword>
<dbReference type="PANTHER" id="PTHR33048:SF47">
    <property type="entry name" value="INTEGRAL MEMBRANE PROTEIN-RELATED"/>
    <property type="match status" value="1"/>
</dbReference>
<feature type="transmembrane region" description="Helical" evidence="6">
    <location>
        <begin position="258"/>
        <end position="277"/>
    </location>
</feature>
<accession>A0A9P4M3M6</accession>
<feature type="domain" description="Rhodopsin" evidence="7">
    <location>
        <begin position="41"/>
        <end position="282"/>
    </location>
</feature>
<feature type="transmembrane region" description="Helical" evidence="6">
    <location>
        <begin position="20"/>
        <end position="45"/>
    </location>
</feature>